<dbReference type="AlphaFoldDB" id="A0A834KY28"/>
<feature type="region of interest" description="Disordered" evidence="1">
    <location>
        <begin position="152"/>
        <end position="253"/>
    </location>
</feature>
<evidence type="ECO:0000313" key="2">
    <source>
        <dbReference type="EMBL" id="KAF7412156.1"/>
    </source>
</evidence>
<keyword evidence="3" id="KW-1185">Reference proteome</keyword>
<evidence type="ECO:0000313" key="3">
    <source>
        <dbReference type="Proteomes" id="UP000614350"/>
    </source>
</evidence>
<protein>
    <submittedName>
        <fullName evidence="2">Uncharacterized protein</fullName>
    </submittedName>
</protein>
<organism evidence="2 3">
    <name type="scientific">Vespula vulgaris</name>
    <name type="common">Yellow jacket</name>
    <name type="synonym">Wasp</name>
    <dbReference type="NCBI Taxonomy" id="7454"/>
    <lineage>
        <taxon>Eukaryota</taxon>
        <taxon>Metazoa</taxon>
        <taxon>Ecdysozoa</taxon>
        <taxon>Arthropoda</taxon>
        <taxon>Hexapoda</taxon>
        <taxon>Insecta</taxon>
        <taxon>Pterygota</taxon>
        <taxon>Neoptera</taxon>
        <taxon>Endopterygota</taxon>
        <taxon>Hymenoptera</taxon>
        <taxon>Apocrita</taxon>
        <taxon>Aculeata</taxon>
        <taxon>Vespoidea</taxon>
        <taxon>Vespidae</taxon>
        <taxon>Vespinae</taxon>
        <taxon>Vespula</taxon>
    </lineage>
</organism>
<proteinExistence type="predicted"/>
<name>A0A834KY28_VESVU</name>
<feature type="compositionally biased region" description="Polar residues" evidence="1">
    <location>
        <begin position="153"/>
        <end position="176"/>
    </location>
</feature>
<evidence type="ECO:0000256" key="1">
    <source>
        <dbReference type="SAM" id="MobiDB-lite"/>
    </source>
</evidence>
<dbReference type="EMBL" id="JACSEA010000001">
    <property type="protein sequence ID" value="KAF7412156.1"/>
    <property type="molecule type" value="Genomic_DNA"/>
</dbReference>
<feature type="compositionally biased region" description="Acidic residues" evidence="1">
    <location>
        <begin position="187"/>
        <end position="211"/>
    </location>
</feature>
<feature type="compositionally biased region" description="Basic and acidic residues" evidence="1">
    <location>
        <begin position="212"/>
        <end position="236"/>
    </location>
</feature>
<accession>A0A834KY28</accession>
<comment type="caution">
    <text evidence="2">The sequence shown here is derived from an EMBL/GenBank/DDBJ whole genome shotgun (WGS) entry which is preliminary data.</text>
</comment>
<reference evidence="2" key="1">
    <citation type="journal article" date="2020" name="G3 (Bethesda)">
        <title>High-Quality Assemblies for Three Invasive Social Wasps from the &lt;i&gt;Vespula&lt;/i&gt; Genus.</title>
        <authorList>
            <person name="Harrop T.W.R."/>
            <person name="Guhlin J."/>
            <person name="McLaughlin G.M."/>
            <person name="Permina E."/>
            <person name="Stockwell P."/>
            <person name="Gilligan J."/>
            <person name="Le Lec M.F."/>
            <person name="Gruber M.A.M."/>
            <person name="Quinn O."/>
            <person name="Lovegrove M."/>
            <person name="Duncan E.J."/>
            <person name="Remnant E.J."/>
            <person name="Van Eeckhoven J."/>
            <person name="Graham B."/>
            <person name="Knapp R.A."/>
            <person name="Langford K.W."/>
            <person name="Kronenberg Z."/>
            <person name="Press M.O."/>
            <person name="Eacker S.M."/>
            <person name="Wilson-Rankin E.E."/>
            <person name="Purcell J."/>
            <person name="Lester P.J."/>
            <person name="Dearden P.K."/>
        </authorList>
    </citation>
    <scope>NUCLEOTIDE SEQUENCE</scope>
    <source>
        <strain evidence="2">Marl-1</strain>
    </source>
</reference>
<gene>
    <name evidence="2" type="ORF">HZH66_001052</name>
</gene>
<dbReference type="Proteomes" id="UP000614350">
    <property type="component" value="Unassembled WGS sequence"/>
</dbReference>
<sequence length="253" mass="28816">MKELVVLSAKIHSDLWWMPYVTSRDHSSGRQFPISNFCAEIDSNPKVFSSICFEASNCPYEEIPQKCIISEFAFSTAACFTNSSEGSSKVFNNSRSWSCDRSSFLSVNEKFDQCHERGNGWRTRPTHRVESVWNGGVAVVGVEQGYEKGWYNGENSAGSSESTTVANPDRNQSNSICIMEKARDNVSQEEEEKEEQEEEEERKKEEEEEEEERMRKSNIDGLSVEEKWEKKKRSEIADLSVSTIAEAASRPFL</sequence>